<dbReference type="Proteomes" id="UP001159387">
    <property type="component" value="Unassembled WGS sequence"/>
</dbReference>
<protein>
    <submittedName>
        <fullName evidence="3">Efflux RND transporter permease subunit</fullName>
    </submittedName>
</protein>
<keyword evidence="1" id="KW-0175">Coiled coil</keyword>
<sequence>MCKTLIILILSLLLIAPTPAWALDYNGTLQSYVSKVKVELAGVVTSIQKLPSLSYNNGKTALAEIDNKLEKIKNDAGKDATYFQKLSVQAQQESNQLIDFINKLYASQNALEKEIQMNEAELKKVESRRSPLKIFVEIEEPRVIQGPPQLGGFAQAAVAKPIIIQENEFLPVGYYEQFLKKSKSERLLLESRLKPLEEKRAKLERENQTLSEGIVLTNKISKLCDQLEKRINLATQKFGNVKEYADALNSFSDPDVLTEITELNTSLAKLTENLAIPA</sequence>
<feature type="signal peptide" evidence="2">
    <location>
        <begin position="1"/>
        <end position="22"/>
    </location>
</feature>
<dbReference type="EMBL" id="JANQDH010000075">
    <property type="protein sequence ID" value="MDH6060970.1"/>
    <property type="molecule type" value="Genomic_DNA"/>
</dbReference>
<feature type="chain" id="PRO_5041310012" evidence="2">
    <location>
        <begin position="23"/>
        <end position="278"/>
    </location>
</feature>
<name>A0AA43GSL6_9CYAN</name>
<reference evidence="3 4" key="1">
    <citation type="journal article" date="2023" name="J. Phycol.">
        <title>Chrysosporum ovalisporum is synonymous with the true-branching cyanobacterium Umezakia natans (Nostocales/Aphanizomenonaceae).</title>
        <authorList>
            <person name="McGregor G.B."/>
            <person name="Sendall B.C."/>
            <person name="Niiyama Y."/>
            <person name="Tuji A."/>
            <person name="Willis A."/>
        </authorList>
    </citation>
    <scope>NUCLEOTIDE SEQUENCE [LARGE SCALE GENOMIC DNA]</scope>
    <source>
        <strain evidence="3 4">ANA360D</strain>
    </source>
</reference>
<organism evidence="3 4">
    <name type="scientific">Chrysosporum bergii ANA360D</name>
    <dbReference type="NCBI Taxonomy" id="617107"/>
    <lineage>
        <taxon>Bacteria</taxon>
        <taxon>Bacillati</taxon>
        <taxon>Cyanobacteriota</taxon>
        <taxon>Cyanophyceae</taxon>
        <taxon>Nostocales</taxon>
        <taxon>Nodulariaceae</taxon>
        <taxon>Chrysosporum</taxon>
    </lineage>
</organism>
<keyword evidence="2" id="KW-0732">Signal</keyword>
<feature type="coiled-coil region" evidence="1">
    <location>
        <begin position="186"/>
        <end position="213"/>
    </location>
</feature>
<keyword evidence="4" id="KW-1185">Reference proteome</keyword>
<evidence type="ECO:0000313" key="4">
    <source>
        <dbReference type="Proteomes" id="UP001159387"/>
    </source>
</evidence>
<comment type="caution">
    <text evidence="3">The sequence shown here is derived from an EMBL/GenBank/DDBJ whole genome shotgun (WGS) entry which is preliminary data.</text>
</comment>
<feature type="coiled-coil region" evidence="1">
    <location>
        <begin position="101"/>
        <end position="128"/>
    </location>
</feature>
<proteinExistence type="predicted"/>
<evidence type="ECO:0000256" key="1">
    <source>
        <dbReference type="SAM" id="Coils"/>
    </source>
</evidence>
<dbReference type="RefSeq" id="WP_280654960.1">
    <property type="nucleotide sequence ID" value="NZ_JANQDH010000075.1"/>
</dbReference>
<accession>A0AA43GSL6</accession>
<evidence type="ECO:0000313" key="3">
    <source>
        <dbReference type="EMBL" id="MDH6060970.1"/>
    </source>
</evidence>
<gene>
    <name evidence="3" type="ORF">NWP17_11040</name>
</gene>
<dbReference type="AlphaFoldDB" id="A0AA43GSL6"/>
<evidence type="ECO:0000256" key="2">
    <source>
        <dbReference type="SAM" id="SignalP"/>
    </source>
</evidence>